<dbReference type="SUPFAM" id="SSF56399">
    <property type="entry name" value="ADP-ribosylation"/>
    <property type="match status" value="1"/>
</dbReference>
<keyword evidence="2" id="KW-1185">Reference proteome</keyword>
<proteinExistence type="predicted"/>
<gene>
    <name evidence="1" type="ORF">PQG45_07900</name>
</gene>
<evidence type="ECO:0008006" key="3">
    <source>
        <dbReference type="Google" id="ProtNLM"/>
    </source>
</evidence>
<comment type="caution">
    <text evidence="1">The sequence shown here is derived from an EMBL/GenBank/DDBJ whole genome shotgun (WGS) entry which is preliminary data.</text>
</comment>
<dbReference type="EMBL" id="JAVNWW010000003">
    <property type="protein sequence ID" value="MDU0808955.1"/>
    <property type="molecule type" value="Genomic_DNA"/>
</dbReference>
<sequence length="205" mass="24090">MYNFRHNLQIGFHGCDESVRDILIALPHQVKKSQKPYDWLGNGFYVWENNLLRAKRWAEVKFRRNEIEKPSVVGVIYTLSNCLDFTDSEFIDSIEQHFYQMRRDFIDLKIELPINEQVQNDLHQDKLIRRLDCSVIEYYHFKIASESHFQRISTGFSSIGNFDTVRGIFTEGGPAFPGAGFHKKNHIQVCIRNLDMIKGFFIPKV</sequence>
<organism evidence="1 2">
    <name type="scientific">Aquirufa regiilacus</name>
    <dbReference type="NCBI Taxonomy" id="3024868"/>
    <lineage>
        <taxon>Bacteria</taxon>
        <taxon>Pseudomonadati</taxon>
        <taxon>Bacteroidota</taxon>
        <taxon>Cytophagia</taxon>
        <taxon>Cytophagales</taxon>
        <taxon>Flectobacillaceae</taxon>
        <taxon>Aquirufa</taxon>
    </lineage>
</organism>
<name>A0ABU3TSV7_9BACT</name>
<protein>
    <recommendedName>
        <fullName evidence="3">DUF3990 domain-containing protein</fullName>
    </recommendedName>
</protein>
<evidence type="ECO:0000313" key="1">
    <source>
        <dbReference type="EMBL" id="MDU0808955.1"/>
    </source>
</evidence>
<dbReference type="Proteomes" id="UP001249959">
    <property type="component" value="Unassembled WGS sequence"/>
</dbReference>
<evidence type="ECO:0000313" key="2">
    <source>
        <dbReference type="Proteomes" id="UP001249959"/>
    </source>
</evidence>
<dbReference type="RefSeq" id="WP_316070637.1">
    <property type="nucleotide sequence ID" value="NZ_JAVNWW010000003.1"/>
</dbReference>
<reference evidence="1 2" key="1">
    <citation type="submission" date="2023-09" db="EMBL/GenBank/DDBJ databases">
        <title>Aquirufa genomes.</title>
        <authorList>
            <person name="Pitt A."/>
        </authorList>
    </citation>
    <scope>NUCLEOTIDE SEQUENCE [LARGE SCALE GENOMIC DNA]</scope>
    <source>
        <strain evidence="1 2">LEOWEIH-7C</strain>
    </source>
</reference>
<accession>A0ABU3TSV7</accession>